<comment type="function">
    <text evidence="10">Protein O-mannosyltransferase that catalyzes the transfer of a single mannose residue from a polyprenol phospho-mannosyl lipidic donor to the hydroxyl group of selected serine and threonine residues in acceptor proteins.</text>
</comment>
<dbReference type="PANTHER" id="PTHR10050:SF46">
    <property type="entry name" value="PROTEIN O-MANNOSYL-TRANSFERASE 2"/>
    <property type="match status" value="1"/>
</dbReference>
<evidence type="ECO:0000259" key="12">
    <source>
        <dbReference type="Pfam" id="PF16192"/>
    </source>
</evidence>
<dbReference type="InterPro" id="IPR003342">
    <property type="entry name" value="ArnT-like_N"/>
</dbReference>
<keyword evidence="6 10" id="KW-0812">Transmembrane</keyword>
<dbReference type="RefSeq" id="WP_343958084.1">
    <property type="nucleotide sequence ID" value="NZ_BAAAKZ010000002.1"/>
</dbReference>
<keyword evidence="5 10" id="KW-0808">Transferase</keyword>
<sequence length="506" mass="54958">MPVSLHRRSRRFTAVGVFAVLALAGVLRFWALGRPGSLVFDEIYYVRDAITQLAHGFPTVWPDDDTLMGLPFTDEPSFAVHPPLGKWVIALGLAVFGDGTGWGWRAGGALVGVATVGLTMVLAWRVSRSTAVSLIAGLVLAVDGVHVVLSRVGLLDGVLTFFVVAGALCMWRDHEWVVDRRAFSRLGPPVLWARPWLIAAAALFGAAAAVKWSGLYPLAAFLLLTAARDTIVRVVAAREARRTLGLTVDLSRHRHASTAVALSRSALQAVATGLIALPTALVVYVTSWAGWICTAGGWGRADGPWPLALWQYHVDMFAWHSTLSAPHPYQAHPLTWPLGLRPTAMYRETLETGLTSVVSPLPNLIVTWGGVAALALLAWWVCRALIHPARIVRHRQLAGAGAYAAAFVVVGYLSGWLPWVLTLSRSAVFQFYAVVLTPFSAIALALVIGVICRRRGTRDEVSGRRIAVGIFLAGAVLLAVLFFPVWAGVPVPEWFWRWHLWLPGWA</sequence>
<comment type="pathway">
    <text evidence="2 10">Protein modification; protein glycosylation.</text>
</comment>
<comment type="subcellular location">
    <subcellularLocation>
        <location evidence="10">Cell membrane</location>
    </subcellularLocation>
    <subcellularLocation>
        <location evidence="1">Endomembrane system</location>
        <topology evidence="1">Multi-pass membrane protein</topology>
    </subcellularLocation>
</comment>
<evidence type="ECO:0000313" key="13">
    <source>
        <dbReference type="EMBL" id="MFD1201514.1"/>
    </source>
</evidence>
<dbReference type="PANTHER" id="PTHR10050">
    <property type="entry name" value="DOLICHYL-PHOSPHATE-MANNOSE--PROTEIN MANNOSYLTRANSFERASE"/>
    <property type="match status" value="1"/>
</dbReference>
<accession>A0ABW3TPM2</accession>
<comment type="caution">
    <text evidence="13">The sequence shown here is derived from an EMBL/GenBank/DDBJ whole genome shotgun (WGS) entry which is preliminary data.</text>
</comment>
<dbReference type="Pfam" id="PF02366">
    <property type="entry name" value="PMT"/>
    <property type="match status" value="1"/>
</dbReference>
<dbReference type="EC" id="2.4.1.-" evidence="10"/>
<keyword evidence="14" id="KW-1185">Reference proteome</keyword>
<evidence type="ECO:0000256" key="9">
    <source>
        <dbReference type="ARBA" id="ARBA00093617"/>
    </source>
</evidence>
<evidence type="ECO:0000256" key="3">
    <source>
        <dbReference type="ARBA" id="ARBA00007222"/>
    </source>
</evidence>
<feature type="transmembrane region" description="Helical" evidence="10">
    <location>
        <begin position="12"/>
        <end position="31"/>
    </location>
</feature>
<dbReference type="InterPro" id="IPR027005">
    <property type="entry name" value="PMT-like"/>
</dbReference>
<feature type="transmembrane region" description="Helical" evidence="10">
    <location>
        <begin position="216"/>
        <end position="236"/>
    </location>
</feature>
<feature type="transmembrane region" description="Helical" evidence="10">
    <location>
        <begin position="102"/>
        <end position="124"/>
    </location>
</feature>
<evidence type="ECO:0000256" key="5">
    <source>
        <dbReference type="ARBA" id="ARBA00022679"/>
    </source>
</evidence>
<feature type="transmembrane region" description="Helical" evidence="10">
    <location>
        <begin position="465"/>
        <end position="487"/>
    </location>
</feature>
<keyword evidence="10" id="KW-1003">Cell membrane</keyword>
<evidence type="ECO:0000313" key="14">
    <source>
        <dbReference type="Proteomes" id="UP001597181"/>
    </source>
</evidence>
<dbReference type="Pfam" id="PF16192">
    <property type="entry name" value="PMT_4TMC"/>
    <property type="match status" value="1"/>
</dbReference>
<evidence type="ECO:0000259" key="11">
    <source>
        <dbReference type="Pfam" id="PF02366"/>
    </source>
</evidence>
<feature type="domain" description="Protein O-mannosyl-transferase C-terminal four TM" evidence="12">
    <location>
        <begin position="309"/>
        <end position="505"/>
    </location>
</feature>
<evidence type="ECO:0000256" key="6">
    <source>
        <dbReference type="ARBA" id="ARBA00022692"/>
    </source>
</evidence>
<dbReference type="EMBL" id="JBHTLY010000002">
    <property type="protein sequence ID" value="MFD1201514.1"/>
    <property type="molecule type" value="Genomic_DNA"/>
</dbReference>
<evidence type="ECO:0000256" key="10">
    <source>
        <dbReference type="RuleBase" id="RU367007"/>
    </source>
</evidence>
<gene>
    <name evidence="13" type="ORF">ACFQ3U_06370</name>
</gene>
<feature type="transmembrane region" description="Helical" evidence="10">
    <location>
        <begin position="431"/>
        <end position="453"/>
    </location>
</feature>
<evidence type="ECO:0000256" key="4">
    <source>
        <dbReference type="ARBA" id="ARBA00022676"/>
    </source>
</evidence>
<feature type="transmembrane region" description="Helical" evidence="10">
    <location>
        <begin position="154"/>
        <end position="171"/>
    </location>
</feature>
<dbReference type="InterPro" id="IPR032421">
    <property type="entry name" value="PMT_4TMC"/>
</dbReference>
<reference evidence="14" key="1">
    <citation type="journal article" date="2019" name="Int. J. Syst. Evol. Microbiol.">
        <title>The Global Catalogue of Microorganisms (GCM) 10K type strain sequencing project: providing services to taxonomists for standard genome sequencing and annotation.</title>
        <authorList>
            <consortium name="The Broad Institute Genomics Platform"/>
            <consortium name="The Broad Institute Genome Sequencing Center for Infectious Disease"/>
            <person name="Wu L."/>
            <person name="Ma J."/>
        </authorList>
    </citation>
    <scope>NUCLEOTIDE SEQUENCE [LARGE SCALE GENOMIC DNA]</scope>
    <source>
        <strain evidence="14">CCUG 50213</strain>
    </source>
</reference>
<dbReference type="Proteomes" id="UP001597181">
    <property type="component" value="Unassembled WGS sequence"/>
</dbReference>
<feature type="transmembrane region" description="Helical" evidence="10">
    <location>
        <begin position="131"/>
        <end position="148"/>
    </location>
</feature>
<keyword evidence="4 10" id="KW-0328">Glycosyltransferase</keyword>
<protein>
    <recommendedName>
        <fullName evidence="9 10">Polyprenol-phosphate-mannose--protein mannosyltransferase</fullName>
        <ecNumber evidence="10">2.4.1.-</ecNumber>
    </recommendedName>
</protein>
<proteinExistence type="inferred from homology"/>
<keyword evidence="7 10" id="KW-1133">Transmembrane helix</keyword>
<feature type="transmembrane region" description="Helical" evidence="10">
    <location>
        <begin position="191"/>
        <end position="210"/>
    </location>
</feature>
<name>A0ABW3TPM2_9MICO</name>
<evidence type="ECO:0000256" key="2">
    <source>
        <dbReference type="ARBA" id="ARBA00004922"/>
    </source>
</evidence>
<comment type="similarity">
    <text evidence="3 10">Belongs to the glycosyltransferase 39 family.</text>
</comment>
<feature type="domain" description="ArnT-like N-terminal" evidence="11">
    <location>
        <begin position="21"/>
        <end position="233"/>
    </location>
</feature>
<evidence type="ECO:0000256" key="1">
    <source>
        <dbReference type="ARBA" id="ARBA00004127"/>
    </source>
</evidence>
<keyword evidence="8 10" id="KW-0472">Membrane</keyword>
<organism evidence="13 14">
    <name type="scientific">Leucobacter albus</name>
    <dbReference type="NCBI Taxonomy" id="272210"/>
    <lineage>
        <taxon>Bacteria</taxon>
        <taxon>Bacillati</taxon>
        <taxon>Actinomycetota</taxon>
        <taxon>Actinomycetes</taxon>
        <taxon>Micrococcales</taxon>
        <taxon>Microbacteriaceae</taxon>
        <taxon>Leucobacter</taxon>
    </lineage>
</organism>
<feature type="transmembrane region" description="Helical" evidence="10">
    <location>
        <begin position="365"/>
        <end position="386"/>
    </location>
</feature>
<feature type="transmembrane region" description="Helical" evidence="10">
    <location>
        <begin position="274"/>
        <end position="298"/>
    </location>
</feature>
<evidence type="ECO:0000256" key="8">
    <source>
        <dbReference type="ARBA" id="ARBA00023136"/>
    </source>
</evidence>
<feature type="transmembrane region" description="Helical" evidence="10">
    <location>
        <begin position="398"/>
        <end position="419"/>
    </location>
</feature>
<evidence type="ECO:0000256" key="7">
    <source>
        <dbReference type="ARBA" id="ARBA00022989"/>
    </source>
</evidence>